<keyword evidence="1" id="KW-0328">Glycosyltransferase</keyword>
<feature type="domain" description="Glycosyl transferase family 1" evidence="3">
    <location>
        <begin position="184"/>
        <end position="352"/>
    </location>
</feature>
<dbReference type="GO" id="GO:0016757">
    <property type="term" value="F:glycosyltransferase activity"/>
    <property type="evidence" value="ECO:0007669"/>
    <property type="project" value="UniProtKB-KW"/>
</dbReference>
<evidence type="ECO:0000259" key="4">
    <source>
        <dbReference type="Pfam" id="PF13439"/>
    </source>
</evidence>
<keyword evidence="2" id="KW-0808">Transferase</keyword>
<dbReference type="CDD" id="cd03794">
    <property type="entry name" value="GT4_WbuB-like"/>
    <property type="match status" value="1"/>
</dbReference>
<sequence>MLKYLKITHLTSAHSRYDTRIFIKMCSSLAKNPNYIVNLIVTDGKDNETKNNVNIIDIGAKTGSRLSRMTKTVKKIFKKAKELNSDIYHLHDPELIPIGIKLKKFGFKVIFDSHEDISKDILSKEWIPRYLRWIISFMYNLYERYTCSKFDAIIAATPFIRDKFLKINKNTIDINNYPILSELSNSTSWDEKKDEICYIGGISRIRGAIEIVKAMEYVKNAKLNIAGSCDTQELEKDLKSLIDKIGGGNRVNLLGFLGRQEVSSTMCSSKMGLVTLHPIVNYLDSLPIKMFEYMCAGIPVIASNFKLWREIVENNNCGICVNPLDPKDIAKAINFILQNPQIAKQMGENGKKAVAQKYNWDIEEKKLFALYKGFLQ</sequence>
<comment type="caution">
    <text evidence="5">The sequence shown here is derived from an EMBL/GenBank/DDBJ whole genome shotgun (WGS) entry which is preliminary data.</text>
</comment>
<dbReference type="InterPro" id="IPR028098">
    <property type="entry name" value="Glyco_trans_4-like_N"/>
</dbReference>
<feature type="domain" description="Glycosyltransferase subfamily 4-like N-terminal" evidence="4">
    <location>
        <begin position="41"/>
        <end position="166"/>
    </location>
</feature>
<organism evidence="5 6">
    <name type="scientific">Campylobacter hyointestinalis subsp. lawsonii</name>
    <dbReference type="NCBI Taxonomy" id="91353"/>
    <lineage>
        <taxon>Bacteria</taxon>
        <taxon>Pseudomonadati</taxon>
        <taxon>Campylobacterota</taxon>
        <taxon>Epsilonproteobacteria</taxon>
        <taxon>Campylobacterales</taxon>
        <taxon>Campylobacteraceae</taxon>
        <taxon>Campylobacter</taxon>
    </lineage>
</organism>
<dbReference type="PANTHER" id="PTHR12526">
    <property type="entry name" value="GLYCOSYLTRANSFERASE"/>
    <property type="match status" value="1"/>
</dbReference>
<evidence type="ECO:0000259" key="3">
    <source>
        <dbReference type="Pfam" id="PF00534"/>
    </source>
</evidence>
<dbReference type="EMBL" id="VZON01000002">
    <property type="protein sequence ID" value="KAB0613629.1"/>
    <property type="molecule type" value="Genomic_DNA"/>
</dbReference>
<protein>
    <submittedName>
        <fullName evidence="5">Glycosyltransferase family 4 protein</fullName>
    </submittedName>
</protein>
<evidence type="ECO:0000313" key="6">
    <source>
        <dbReference type="Proteomes" id="UP000423641"/>
    </source>
</evidence>
<proteinExistence type="predicted"/>
<name>A0AAV6EIR7_CAMHY</name>
<evidence type="ECO:0000256" key="2">
    <source>
        <dbReference type="ARBA" id="ARBA00022679"/>
    </source>
</evidence>
<dbReference type="Gene3D" id="3.40.50.2000">
    <property type="entry name" value="Glycogen Phosphorylase B"/>
    <property type="match status" value="2"/>
</dbReference>
<reference evidence="5 6" key="1">
    <citation type="submission" date="2019-09" db="EMBL/GenBank/DDBJ databases">
        <title>Draft genome sequences of 48 bacterial type strains from the CCUG.</title>
        <authorList>
            <person name="Tunovic T."/>
            <person name="Pineiro-Iglesias B."/>
            <person name="Unosson C."/>
            <person name="Inganas E."/>
            <person name="Ohlen M."/>
            <person name="Cardew S."/>
            <person name="Jensie-Markopoulos S."/>
            <person name="Salva-Serra F."/>
            <person name="Jaen-Luchoro D."/>
            <person name="Karlsson R."/>
            <person name="Svensson-Stadler L."/>
            <person name="Chun J."/>
            <person name="Moore E."/>
        </authorList>
    </citation>
    <scope>NUCLEOTIDE SEQUENCE [LARGE SCALE GENOMIC DNA]</scope>
    <source>
        <strain evidence="5 6">CCUG 34538</strain>
    </source>
</reference>
<gene>
    <name evidence="5" type="ORF">F7P66_02840</name>
</gene>
<dbReference type="PANTHER" id="PTHR12526:SF629">
    <property type="entry name" value="TEICHURONIC ACID BIOSYNTHESIS GLYCOSYLTRANSFERASE TUAH-RELATED"/>
    <property type="match status" value="1"/>
</dbReference>
<dbReference type="AlphaFoldDB" id="A0AAV6EIR7"/>
<accession>A0AAV6EIR7</accession>
<evidence type="ECO:0000313" key="5">
    <source>
        <dbReference type="EMBL" id="KAB0613629.1"/>
    </source>
</evidence>
<dbReference type="RefSeq" id="WP_112000830.1">
    <property type="nucleotide sequence ID" value="NZ_CP053828.1"/>
</dbReference>
<dbReference type="GeneID" id="56509160"/>
<dbReference type="Pfam" id="PF13439">
    <property type="entry name" value="Glyco_transf_4"/>
    <property type="match status" value="1"/>
</dbReference>
<dbReference type="SUPFAM" id="SSF53756">
    <property type="entry name" value="UDP-Glycosyltransferase/glycogen phosphorylase"/>
    <property type="match status" value="1"/>
</dbReference>
<dbReference type="InterPro" id="IPR001296">
    <property type="entry name" value="Glyco_trans_1"/>
</dbReference>
<dbReference type="Proteomes" id="UP000423641">
    <property type="component" value="Unassembled WGS sequence"/>
</dbReference>
<evidence type="ECO:0000256" key="1">
    <source>
        <dbReference type="ARBA" id="ARBA00022676"/>
    </source>
</evidence>
<dbReference type="Pfam" id="PF00534">
    <property type="entry name" value="Glycos_transf_1"/>
    <property type="match status" value="1"/>
</dbReference>